<evidence type="ECO:0000313" key="1">
    <source>
        <dbReference type="EMBL" id="KAG1809667.1"/>
    </source>
</evidence>
<sequence length="150" mass="16347">MNMPYYTVPILIHTACSGTGVLIDECGNCATDEIYPDLDIPMIESLPKTQTHREVDLEVVDADKEEPYSKQIPGLVKASLNRKQGGVIEEGLNLWLSIHIDGVETLYTSVFDAARKGPGDTGHECEGYDLGENGEHQVGAVSEVLVELFA</sequence>
<name>A0A9P7E2F8_9AGAM</name>
<gene>
    <name evidence="1" type="ORF">BJ212DRAFT_1302501</name>
</gene>
<dbReference type="RefSeq" id="XP_041189381.1">
    <property type="nucleotide sequence ID" value="XM_041333277.1"/>
</dbReference>
<dbReference type="AlphaFoldDB" id="A0A9P7E2F8"/>
<comment type="caution">
    <text evidence="1">The sequence shown here is derived from an EMBL/GenBank/DDBJ whole genome shotgun (WGS) entry which is preliminary data.</text>
</comment>
<evidence type="ECO:0000313" key="2">
    <source>
        <dbReference type="Proteomes" id="UP000807769"/>
    </source>
</evidence>
<dbReference type="GeneID" id="64627294"/>
<dbReference type="OrthoDB" id="2130169at2759"/>
<dbReference type="Proteomes" id="UP000807769">
    <property type="component" value="Unassembled WGS sequence"/>
</dbReference>
<accession>A0A9P7E2F8</accession>
<organism evidence="1 2">
    <name type="scientific">Suillus subaureus</name>
    <dbReference type="NCBI Taxonomy" id="48587"/>
    <lineage>
        <taxon>Eukaryota</taxon>
        <taxon>Fungi</taxon>
        <taxon>Dikarya</taxon>
        <taxon>Basidiomycota</taxon>
        <taxon>Agaricomycotina</taxon>
        <taxon>Agaricomycetes</taxon>
        <taxon>Agaricomycetidae</taxon>
        <taxon>Boletales</taxon>
        <taxon>Suillineae</taxon>
        <taxon>Suillaceae</taxon>
        <taxon>Suillus</taxon>
    </lineage>
</organism>
<dbReference type="EMBL" id="JABBWG010000033">
    <property type="protein sequence ID" value="KAG1809667.1"/>
    <property type="molecule type" value="Genomic_DNA"/>
</dbReference>
<proteinExistence type="predicted"/>
<reference evidence="1" key="1">
    <citation type="journal article" date="2020" name="New Phytol.">
        <title>Comparative genomics reveals dynamic genome evolution in host specialist ectomycorrhizal fungi.</title>
        <authorList>
            <person name="Lofgren L.A."/>
            <person name="Nguyen N.H."/>
            <person name="Vilgalys R."/>
            <person name="Ruytinx J."/>
            <person name="Liao H.L."/>
            <person name="Branco S."/>
            <person name="Kuo A."/>
            <person name="LaButti K."/>
            <person name="Lipzen A."/>
            <person name="Andreopoulos W."/>
            <person name="Pangilinan J."/>
            <person name="Riley R."/>
            <person name="Hundley H."/>
            <person name="Na H."/>
            <person name="Barry K."/>
            <person name="Grigoriev I.V."/>
            <person name="Stajich J.E."/>
            <person name="Kennedy P.G."/>
        </authorList>
    </citation>
    <scope>NUCLEOTIDE SEQUENCE</scope>
    <source>
        <strain evidence="1">MN1</strain>
    </source>
</reference>
<protein>
    <submittedName>
        <fullName evidence="1">Uncharacterized protein</fullName>
    </submittedName>
</protein>
<keyword evidence="2" id="KW-1185">Reference proteome</keyword>